<feature type="active site" description="Proton acceptor" evidence="3">
    <location>
        <position position="308"/>
    </location>
</feature>
<evidence type="ECO:0000256" key="4">
    <source>
        <dbReference type="PIRSR" id="PIRSR617939-2"/>
    </source>
</evidence>
<feature type="binding site" evidence="4">
    <location>
        <position position="347"/>
    </location>
    <ligand>
        <name>substrate</name>
    </ligand>
</feature>
<evidence type="ECO:0000256" key="3">
    <source>
        <dbReference type="PIRSR" id="PIRSR617939-1"/>
    </source>
</evidence>
<dbReference type="VEuPathDB" id="VectorBase:BGLAX_051566"/>
<evidence type="ECO:0000256" key="1">
    <source>
        <dbReference type="ARBA" id="ARBA00012346"/>
    </source>
</evidence>
<dbReference type="STRING" id="6526.A0A2C9JIJ3"/>
<dbReference type="OrthoDB" id="2924818at2759"/>
<protein>
    <recommendedName>
        <fullName evidence="1">gamma-glutamylcyclotransferase</fullName>
        <ecNumber evidence="1">4.3.2.9</ecNumber>
    </recommendedName>
</protein>
<dbReference type="VEuPathDB" id="VectorBase:BGLB003064"/>
<dbReference type="SUPFAM" id="SSF110857">
    <property type="entry name" value="Gamma-glutamyl cyclotransferase-like"/>
    <property type="match status" value="2"/>
</dbReference>
<dbReference type="AlphaFoldDB" id="A0A2C9JIJ3"/>
<dbReference type="PANTHER" id="PTHR12935:SF0">
    <property type="entry name" value="GAMMA-GLUTAMYLCYCLOTRANSFERASE"/>
    <property type="match status" value="1"/>
</dbReference>
<keyword evidence="2" id="KW-0456">Lyase</keyword>
<dbReference type="EC" id="4.3.2.9" evidence="1"/>
<proteinExistence type="predicted"/>
<evidence type="ECO:0000313" key="6">
    <source>
        <dbReference type="Proteomes" id="UP000076420"/>
    </source>
</evidence>
<accession>A0A2C9JIJ3</accession>
<name>A0A2C9JIJ3_BIOGL</name>
<evidence type="ECO:0000313" key="5">
    <source>
        <dbReference type="EnsemblMetazoa" id="BGLB003064-PB"/>
    </source>
</evidence>
<dbReference type="GO" id="GO:0003839">
    <property type="term" value="F:gamma-glutamylcyclotransferase activity"/>
    <property type="evidence" value="ECO:0007669"/>
    <property type="project" value="UniProtKB-EC"/>
</dbReference>
<dbReference type="InterPro" id="IPR017939">
    <property type="entry name" value="G-Glutamylcylcotransferase"/>
</dbReference>
<dbReference type="CDD" id="cd06661">
    <property type="entry name" value="GGCT_like"/>
    <property type="match status" value="2"/>
</dbReference>
<dbReference type="InterPro" id="IPR013024">
    <property type="entry name" value="GGCT-like"/>
</dbReference>
<dbReference type="EnsemblMetazoa" id="BGLB003064-RB">
    <property type="protein sequence ID" value="BGLB003064-PB"/>
    <property type="gene ID" value="BGLB003064"/>
</dbReference>
<dbReference type="Pfam" id="PF13772">
    <property type="entry name" value="AIG2_2"/>
    <property type="match status" value="2"/>
</dbReference>
<dbReference type="KEGG" id="bgt:106069328"/>
<evidence type="ECO:0000256" key="2">
    <source>
        <dbReference type="ARBA" id="ARBA00023239"/>
    </source>
</evidence>
<gene>
    <name evidence="5" type="primary">106069328</name>
</gene>
<reference evidence="5" key="1">
    <citation type="submission" date="2020-05" db="UniProtKB">
        <authorList>
            <consortium name="EnsemblMetazoa"/>
        </authorList>
    </citation>
    <scope>IDENTIFICATION</scope>
    <source>
        <strain evidence="5">BB02</strain>
    </source>
</reference>
<organism evidence="5 6">
    <name type="scientific">Biomphalaria glabrata</name>
    <name type="common">Bloodfluke planorb</name>
    <name type="synonym">Freshwater snail</name>
    <dbReference type="NCBI Taxonomy" id="6526"/>
    <lineage>
        <taxon>Eukaryota</taxon>
        <taxon>Metazoa</taxon>
        <taxon>Spiralia</taxon>
        <taxon>Lophotrochozoa</taxon>
        <taxon>Mollusca</taxon>
        <taxon>Gastropoda</taxon>
        <taxon>Heterobranchia</taxon>
        <taxon>Euthyneura</taxon>
        <taxon>Panpulmonata</taxon>
        <taxon>Hygrophila</taxon>
        <taxon>Lymnaeoidea</taxon>
        <taxon>Planorbidae</taxon>
        <taxon>Biomphalaria</taxon>
    </lineage>
</organism>
<sequence>MNGELKPKTFKYFSYGSNLLKERILINNPTAQVFGTGKLHGYHLKFDTPAGCGKSRWYGAAATVRPKEGSFVYGVIWDVHLEDMEKLDSQEAHYYPIEVEVEHDGQMVKCRTYEMQKKTTGYCLPSPHYKKVLIDGARQNGLPEEYVEYLESFEDNGVTKTPPNYRKVMDMVETFRNDEDNSNDADKYLKNSSSISKDQSVSRTVSCILSVKMSGEIQRNDHNSTFLYFSYGSNLMKERIQINNPTAEMYGVGKLTGWHLTYDVPLDYEPSQWYGASATIRPGGSNDYVYGVVWKINCEDMTYLDSQETKYKPIEVQIELSDGRLVKCRSYEMHQRTSGNHLPSPHYKEIIVRGAKQNNLPEDYIRYLEGFPDNGLASPPPNYLKVMDVVNRLASQSNNNS</sequence>
<feature type="binding site" evidence="4">
    <location>
        <begin position="228"/>
        <end position="233"/>
    </location>
    <ligand>
        <name>substrate</name>
    </ligand>
</feature>
<dbReference type="Gene3D" id="3.10.490.10">
    <property type="entry name" value="Gamma-glutamyl cyclotransferase-like"/>
    <property type="match status" value="2"/>
</dbReference>
<dbReference type="Proteomes" id="UP000076420">
    <property type="component" value="Unassembled WGS sequence"/>
</dbReference>
<dbReference type="PANTHER" id="PTHR12935">
    <property type="entry name" value="GAMMA-GLUTAMYLCYCLOTRANSFERASE"/>
    <property type="match status" value="1"/>
</dbReference>
<dbReference type="InterPro" id="IPR036568">
    <property type="entry name" value="GGCT-like_sf"/>
</dbReference>